<evidence type="ECO:0000256" key="4">
    <source>
        <dbReference type="ARBA" id="ARBA00022553"/>
    </source>
</evidence>
<dbReference type="PROSITE" id="PS00059">
    <property type="entry name" value="ADH_ZINC"/>
    <property type="match status" value="1"/>
</dbReference>
<dbReference type="PROSITE" id="PS50082">
    <property type="entry name" value="WD_REPEATS_2"/>
    <property type="match status" value="1"/>
</dbReference>
<dbReference type="Proteomes" id="UP000078397">
    <property type="component" value="Unassembled WGS sequence"/>
</dbReference>
<dbReference type="InterPro" id="IPR036291">
    <property type="entry name" value="NAD(P)-bd_dom_sf"/>
</dbReference>
<comment type="caution">
    <text evidence="16">The sequence shown here is derived from an EMBL/GenBank/DDBJ whole genome shotgun (WGS) entry which is preliminary data.</text>
</comment>
<proteinExistence type="inferred from homology"/>
<gene>
    <name evidence="16" type="ORF">VFPPC_16715</name>
</gene>
<reference evidence="16 17" key="1">
    <citation type="journal article" date="2016" name="PLoS Pathog.">
        <title>Biosynthesis of antibiotic leucinostatins in bio-control fungus Purpureocillium lilacinum and their inhibition on phytophthora revealed by genome mining.</title>
        <authorList>
            <person name="Wang G."/>
            <person name="Liu Z."/>
            <person name="Lin R."/>
            <person name="Li E."/>
            <person name="Mao Z."/>
            <person name="Ling J."/>
            <person name="Yang Y."/>
            <person name="Yin W.B."/>
            <person name="Xie B."/>
        </authorList>
    </citation>
    <scope>NUCLEOTIDE SEQUENCE [LARGE SCALE GENOMIC DNA]</scope>
    <source>
        <strain evidence="16">170</strain>
    </source>
</reference>
<sequence length="729" mass="78764">MSYPEQFSGFQAPSAEKWLEFEKNSWTPRPFGDYDVDIKIECCGVCASDMHTISGDWGGCPYPLAVGHEVVGKVLRVGPKVTLAKVGQRVGCGAQVYSCLDCRQCKNDNETYCKHQIDAYGAPYLDTGYTTQGGYSSHTRIHEYWVYPIPEAIASSDAAPMLCAGITVYSPLKRFGAGPGKKVGVVGIGGLGHYAVMFAKALGAEVWAISRSRAKEADAKKMGADGFLATSEKGWNEPHKMTFDLIVNTANSFDGFQLSEYLSLLDVHGRWNSVGLPGGEGVKVNNFDFISNGCFIGTSHLGSRREMLEMFDLVAEKGIKSWVEEIPISREGLQQAMEKLKKSSVRYRSCMTGYDEAFGARNPQSANLLLNLLTMSSAGIAEIPISPLSLTRRYQRVSAKTEITSVGMTPTSSSSSTTSAFSVSAAQSTGQSWVDFFDLSSQKGYTKAAGTHAALAPAEAGKNRVATLRDWTVQVGQGVEYHHGSTVLVRDFSTGKTVVELKEAVSEPVVWSNDGIAIAAGEGHGRMGVWDARTGARVGRVVSHIDNITHAAFMPDHKLVTLSRDGTVRITDPRTAKTISKLEIEGNGSTNPRLLAVSPNGRSIVSLWGNTVHIWLPKANHLTSYNLNTTRTTEGWPLCISPDTRWLVSRTENGFDIVDIASGQIAWENHQDGGVATMVTAASFSADTKVLLLGRMNGSVEVWDLDEGSAVENARVGVESLGLTGSKRN</sequence>
<dbReference type="RefSeq" id="XP_018138998.1">
    <property type="nucleotide sequence ID" value="XM_018294468.1"/>
</dbReference>
<feature type="repeat" description="WD" evidence="13">
    <location>
        <begin position="679"/>
        <end position="713"/>
    </location>
</feature>
<accession>A0A179F7W3</accession>
<dbReference type="InterPro" id="IPR015943">
    <property type="entry name" value="WD40/YVTN_repeat-like_dom_sf"/>
</dbReference>
<dbReference type="EC" id="1.1.1.2" evidence="11"/>
<dbReference type="InterPro" id="IPR001680">
    <property type="entry name" value="WD40_rpt"/>
</dbReference>
<evidence type="ECO:0000313" key="16">
    <source>
        <dbReference type="EMBL" id="OAQ61189.1"/>
    </source>
</evidence>
<dbReference type="GO" id="GO:0008106">
    <property type="term" value="F:alcohol dehydrogenase (NADP+) activity"/>
    <property type="evidence" value="ECO:0007669"/>
    <property type="project" value="UniProtKB-EC"/>
</dbReference>
<dbReference type="AlphaFoldDB" id="A0A179F7W3"/>
<dbReference type="InterPro" id="IPR013149">
    <property type="entry name" value="ADH-like_C"/>
</dbReference>
<evidence type="ECO:0000259" key="15">
    <source>
        <dbReference type="SMART" id="SM00829"/>
    </source>
</evidence>
<evidence type="ECO:0000256" key="14">
    <source>
        <dbReference type="RuleBase" id="RU361277"/>
    </source>
</evidence>
<dbReference type="SUPFAM" id="SSF101908">
    <property type="entry name" value="Putative isomerase YbhE"/>
    <property type="match status" value="1"/>
</dbReference>
<dbReference type="GO" id="GO:0008270">
    <property type="term" value="F:zinc ion binding"/>
    <property type="evidence" value="ECO:0007669"/>
    <property type="project" value="InterPro"/>
</dbReference>
<keyword evidence="9" id="KW-0521">NADP</keyword>
<dbReference type="GeneID" id="28858462"/>
<comment type="subunit">
    <text evidence="3">Homodimer.</text>
</comment>
<evidence type="ECO:0000256" key="9">
    <source>
        <dbReference type="ARBA" id="ARBA00022857"/>
    </source>
</evidence>
<evidence type="ECO:0000256" key="6">
    <source>
        <dbReference type="ARBA" id="ARBA00022723"/>
    </source>
</evidence>
<keyword evidence="8 14" id="KW-0862">Zinc</keyword>
<evidence type="ECO:0000256" key="2">
    <source>
        <dbReference type="ARBA" id="ARBA00008072"/>
    </source>
</evidence>
<keyword evidence="7" id="KW-0677">Repeat</keyword>
<keyword evidence="4" id="KW-0597">Phosphoprotein</keyword>
<dbReference type="CDD" id="cd05283">
    <property type="entry name" value="CAD1"/>
    <property type="match status" value="1"/>
</dbReference>
<dbReference type="InterPro" id="IPR011032">
    <property type="entry name" value="GroES-like_sf"/>
</dbReference>
<feature type="domain" description="Enoyl reductase (ER)" evidence="15">
    <location>
        <begin position="11"/>
        <end position="345"/>
    </location>
</feature>
<dbReference type="Pfam" id="PF00107">
    <property type="entry name" value="ADH_zinc_N"/>
    <property type="match status" value="1"/>
</dbReference>
<dbReference type="InterPro" id="IPR019775">
    <property type="entry name" value="WD40_repeat_CS"/>
</dbReference>
<keyword evidence="17" id="KW-1185">Reference proteome</keyword>
<evidence type="ECO:0000256" key="13">
    <source>
        <dbReference type="PROSITE-ProRule" id="PRU00221"/>
    </source>
</evidence>
<dbReference type="SUPFAM" id="SSF51735">
    <property type="entry name" value="NAD(P)-binding Rossmann-fold domains"/>
    <property type="match status" value="1"/>
</dbReference>
<dbReference type="FunFam" id="3.40.50.720:FF:000158">
    <property type="entry name" value="Zinc-binding alcohol dehydrogenase"/>
    <property type="match status" value="1"/>
</dbReference>
<evidence type="ECO:0000256" key="12">
    <source>
        <dbReference type="ARBA" id="ARBA00050997"/>
    </source>
</evidence>
<dbReference type="SMART" id="SM00320">
    <property type="entry name" value="WD40"/>
    <property type="match status" value="2"/>
</dbReference>
<dbReference type="Pfam" id="PF00400">
    <property type="entry name" value="WD40"/>
    <property type="match status" value="1"/>
</dbReference>
<dbReference type="Gene3D" id="2.130.10.10">
    <property type="entry name" value="YVTN repeat-like/Quinoprotein amine dehydrogenase"/>
    <property type="match status" value="1"/>
</dbReference>
<evidence type="ECO:0000256" key="11">
    <source>
        <dbReference type="ARBA" id="ARBA00024074"/>
    </source>
</evidence>
<dbReference type="GO" id="GO:0006066">
    <property type="term" value="P:alcohol metabolic process"/>
    <property type="evidence" value="ECO:0007669"/>
    <property type="project" value="UniProtKB-ARBA"/>
</dbReference>
<dbReference type="OrthoDB" id="1879366at2759"/>
<dbReference type="PROSITE" id="PS00678">
    <property type="entry name" value="WD_REPEATS_1"/>
    <property type="match status" value="1"/>
</dbReference>
<keyword evidence="6 14" id="KW-0479">Metal-binding</keyword>
<dbReference type="EMBL" id="LSBJ02000001">
    <property type="protein sequence ID" value="OAQ61189.1"/>
    <property type="molecule type" value="Genomic_DNA"/>
</dbReference>
<comment type="catalytic activity">
    <reaction evidence="12">
        <text>a primary alcohol + NADP(+) = an aldehyde + NADPH + H(+)</text>
        <dbReference type="Rhea" id="RHEA:15937"/>
        <dbReference type="ChEBI" id="CHEBI:15378"/>
        <dbReference type="ChEBI" id="CHEBI:15734"/>
        <dbReference type="ChEBI" id="CHEBI:17478"/>
        <dbReference type="ChEBI" id="CHEBI:57783"/>
        <dbReference type="ChEBI" id="CHEBI:58349"/>
        <dbReference type="EC" id="1.1.1.2"/>
    </reaction>
    <physiologicalReaction direction="left-to-right" evidence="12">
        <dbReference type="Rhea" id="RHEA:15938"/>
    </physiologicalReaction>
    <physiologicalReaction direction="right-to-left" evidence="12">
        <dbReference type="Rhea" id="RHEA:15939"/>
    </physiologicalReaction>
</comment>
<evidence type="ECO:0000256" key="5">
    <source>
        <dbReference type="ARBA" id="ARBA00022574"/>
    </source>
</evidence>
<evidence type="ECO:0000256" key="10">
    <source>
        <dbReference type="ARBA" id="ARBA00023002"/>
    </source>
</evidence>
<evidence type="ECO:0000256" key="7">
    <source>
        <dbReference type="ARBA" id="ARBA00022737"/>
    </source>
</evidence>
<dbReference type="InterPro" id="IPR020843">
    <property type="entry name" value="ER"/>
</dbReference>
<dbReference type="SUPFAM" id="SSF50129">
    <property type="entry name" value="GroES-like"/>
    <property type="match status" value="1"/>
</dbReference>
<evidence type="ECO:0000313" key="17">
    <source>
        <dbReference type="Proteomes" id="UP000078397"/>
    </source>
</evidence>
<evidence type="ECO:0000256" key="1">
    <source>
        <dbReference type="ARBA" id="ARBA00001947"/>
    </source>
</evidence>
<evidence type="ECO:0000256" key="3">
    <source>
        <dbReference type="ARBA" id="ARBA00011738"/>
    </source>
</evidence>
<dbReference type="SMART" id="SM00829">
    <property type="entry name" value="PKS_ER"/>
    <property type="match status" value="1"/>
</dbReference>
<dbReference type="Gene3D" id="3.40.50.720">
    <property type="entry name" value="NAD(P)-binding Rossmann-like Domain"/>
    <property type="match status" value="1"/>
</dbReference>
<keyword evidence="10" id="KW-0560">Oxidoreductase</keyword>
<protein>
    <recommendedName>
        <fullName evidence="11">alcohol dehydrogenase (NADP(+))</fullName>
        <ecNumber evidence="11">1.1.1.2</ecNumber>
    </recommendedName>
</protein>
<keyword evidence="5 13" id="KW-0853">WD repeat</keyword>
<dbReference type="Gene3D" id="3.90.180.10">
    <property type="entry name" value="Medium-chain alcohol dehydrogenases, catalytic domain"/>
    <property type="match status" value="1"/>
</dbReference>
<name>A0A179F7W3_METCM</name>
<dbReference type="PANTHER" id="PTHR42683">
    <property type="entry name" value="ALDEHYDE REDUCTASE"/>
    <property type="match status" value="1"/>
</dbReference>
<dbReference type="Pfam" id="PF08240">
    <property type="entry name" value="ADH_N"/>
    <property type="match status" value="1"/>
</dbReference>
<comment type="similarity">
    <text evidence="2 14">Belongs to the zinc-containing alcohol dehydrogenase family.</text>
</comment>
<dbReference type="InterPro" id="IPR047109">
    <property type="entry name" value="CAD-like"/>
</dbReference>
<dbReference type="STRING" id="1380566.A0A179F7W3"/>
<organism evidence="16 17">
    <name type="scientific">Pochonia chlamydosporia 170</name>
    <dbReference type="NCBI Taxonomy" id="1380566"/>
    <lineage>
        <taxon>Eukaryota</taxon>
        <taxon>Fungi</taxon>
        <taxon>Dikarya</taxon>
        <taxon>Ascomycota</taxon>
        <taxon>Pezizomycotina</taxon>
        <taxon>Sordariomycetes</taxon>
        <taxon>Hypocreomycetidae</taxon>
        <taxon>Hypocreales</taxon>
        <taxon>Clavicipitaceae</taxon>
        <taxon>Pochonia</taxon>
    </lineage>
</organism>
<dbReference type="KEGG" id="pchm:VFPPC_16715"/>
<dbReference type="InterPro" id="IPR013154">
    <property type="entry name" value="ADH-like_N"/>
</dbReference>
<evidence type="ECO:0000256" key="8">
    <source>
        <dbReference type="ARBA" id="ARBA00022833"/>
    </source>
</evidence>
<comment type="cofactor">
    <cofactor evidence="1 14">
        <name>Zn(2+)</name>
        <dbReference type="ChEBI" id="CHEBI:29105"/>
    </cofactor>
</comment>
<dbReference type="InterPro" id="IPR002328">
    <property type="entry name" value="ADH_Zn_CS"/>
</dbReference>